<protein>
    <recommendedName>
        <fullName evidence="3">DUF541 domain-containing protein</fullName>
    </recommendedName>
</protein>
<evidence type="ECO:0000313" key="1">
    <source>
        <dbReference type="EMBL" id="SFQ48353.1"/>
    </source>
</evidence>
<dbReference type="GeneID" id="93710307"/>
<dbReference type="InterPro" id="IPR007497">
    <property type="entry name" value="SIMPL/DUF541"/>
</dbReference>
<gene>
    <name evidence="1" type="ORF">SAMN02745910_01607</name>
</gene>
<dbReference type="Pfam" id="PF04402">
    <property type="entry name" value="SIMPL"/>
    <property type="match status" value="1"/>
</dbReference>
<dbReference type="PANTHER" id="PTHR34387:SF1">
    <property type="entry name" value="PERIPLASMIC IMMUNOGENIC PROTEIN"/>
    <property type="match status" value="1"/>
</dbReference>
<evidence type="ECO:0008006" key="3">
    <source>
        <dbReference type="Google" id="ProtNLM"/>
    </source>
</evidence>
<dbReference type="InterPro" id="IPR052022">
    <property type="entry name" value="26kDa_periplasmic_antigen"/>
</dbReference>
<dbReference type="Gene3D" id="3.30.110.170">
    <property type="entry name" value="Protein of unknown function (DUF541), domain 1"/>
    <property type="match status" value="1"/>
</dbReference>
<dbReference type="RefSeq" id="WP_061805168.1">
    <property type="nucleotide sequence ID" value="NZ_FOXX01000003.1"/>
</dbReference>
<dbReference type="PANTHER" id="PTHR34387">
    <property type="entry name" value="SLR1258 PROTEIN"/>
    <property type="match status" value="1"/>
</dbReference>
<name>A0A1I5YVR0_9BACI</name>
<reference evidence="1 2" key="1">
    <citation type="submission" date="2016-10" db="EMBL/GenBank/DDBJ databases">
        <authorList>
            <person name="Varghese N."/>
            <person name="Submissions S."/>
        </authorList>
    </citation>
    <scope>NUCLEOTIDE SEQUENCE [LARGE SCALE GENOMIC DNA]</scope>
    <source>
        <strain evidence="1 2">DSM 13796</strain>
    </source>
</reference>
<organism evidence="1 2">
    <name type="scientific">Priestia endophytica DSM 13796</name>
    <dbReference type="NCBI Taxonomy" id="1121089"/>
    <lineage>
        <taxon>Bacteria</taxon>
        <taxon>Bacillati</taxon>
        <taxon>Bacillota</taxon>
        <taxon>Bacilli</taxon>
        <taxon>Bacillales</taxon>
        <taxon>Bacillaceae</taxon>
        <taxon>Priestia</taxon>
    </lineage>
</organism>
<proteinExistence type="predicted"/>
<comment type="caution">
    <text evidence="1">The sequence shown here is derived from an EMBL/GenBank/DDBJ whole genome shotgun (WGS) entry which is preliminary data.</text>
</comment>
<sequence length="207" mass="22686">MNTMLLEGEGTAVMEPDQASLIIGIVTNNKSPVKAQEENTTRSHNVIGALKTLGISEQNIRTSSYSIYPRYDYIEGVSTLKDYEVQHLLLVTVKDLSLLGLVYETALENGATTTHSMRLSLSNTETAYEEALSNALLGVQHKARSLSKSIGVKVNPIPLKIVERRIEEGTVFTPFAQKALSAEGGPPIEKGELTITAYVKALFHYVY</sequence>
<evidence type="ECO:0000313" key="2">
    <source>
        <dbReference type="Proteomes" id="UP000182762"/>
    </source>
</evidence>
<accession>A0A1I5YVR0</accession>
<dbReference type="EMBL" id="FOXX01000003">
    <property type="protein sequence ID" value="SFQ48353.1"/>
    <property type="molecule type" value="Genomic_DNA"/>
</dbReference>
<dbReference type="Proteomes" id="UP000182762">
    <property type="component" value="Unassembled WGS sequence"/>
</dbReference>
<dbReference type="Gene3D" id="3.30.70.2970">
    <property type="entry name" value="Protein of unknown function (DUF541), domain 2"/>
    <property type="match status" value="1"/>
</dbReference>
<keyword evidence="2" id="KW-1185">Reference proteome</keyword>